<dbReference type="Proteomes" id="UP000639051">
    <property type="component" value="Unassembled WGS sequence"/>
</dbReference>
<dbReference type="SMART" id="SM00220">
    <property type="entry name" value="S_TKc"/>
    <property type="match status" value="1"/>
</dbReference>
<feature type="domain" description="Protein kinase" evidence="1">
    <location>
        <begin position="209"/>
        <end position="475"/>
    </location>
</feature>
<dbReference type="InterPro" id="IPR000719">
    <property type="entry name" value="Prot_kinase_dom"/>
</dbReference>
<evidence type="ECO:0000313" key="3">
    <source>
        <dbReference type="Proteomes" id="UP000639051"/>
    </source>
</evidence>
<dbReference type="RefSeq" id="WP_189695323.1">
    <property type="nucleotide sequence ID" value="NZ_BNCM01000023.1"/>
</dbReference>
<keyword evidence="3" id="KW-1185">Reference proteome</keyword>
<dbReference type="Pfam" id="PF00069">
    <property type="entry name" value="Pkinase"/>
    <property type="match status" value="1"/>
</dbReference>
<reference evidence="2 3" key="1">
    <citation type="submission" date="2021-01" db="EMBL/GenBank/DDBJ databases">
        <title>Genome public.</title>
        <authorList>
            <person name="Liu C."/>
            <person name="Sun Q."/>
        </authorList>
    </citation>
    <scope>NUCLEOTIDE SEQUENCE [LARGE SCALE GENOMIC DNA]</scope>
    <source>
        <strain evidence="2 3">JC656</strain>
    </source>
</reference>
<accession>A0ABS1K0G8</accession>
<comment type="caution">
    <text evidence="2">The sequence shown here is derived from an EMBL/GenBank/DDBJ whole genome shotgun (WGS) entry which is preliminary data.</text>
</comment>
<evidence type="ECO:0000313" key="2">
    <source>
        <dbReference type="EMBL" id="MBL0705110.1"/>
    </source>
</evidence>
<dbReference type="PROSITE" id="PS50011">
    <property type="entry name" value="PROTEIN_KINASE_DOM"/>
    <property type="match status" value="1"/>
</dbReference>
<protein>
    <recommendedName>
        <fullName evidence="1">Protein kinase domain-containing protein</fullName>
    </recommendedName>
</protein>
<organism evidence="2 3">
    <name type="scientific">Sinomonas cellulolyticus</name>
    <dbReference type="NCBI Taxonomy" id="2801916"/>
    <lineage>
        <taxon>Bacteria</taxon>
        <taxon>Bacillati</taxon>
        <taxon>Actinomycetota</taxon>
        <taxon>Actinomycetes</taxon>
        <taxon>Micrococcales</taxon>
        <taxon>Micrococcaceae</taxon>
        <taxon>Sinomonas</taxon>
    </lineage>
</organism>
<dbReference type="EMBL" id="JAERRC010000019">
    <property type="protein sequence ID" value="MBL0705110.1"/>
    <property type="molecule type" value="Genomic_DNA"/>
</dbReference>
<gene>
    <name evidence="2" type="ORF">JJE72_06260</name>
</gene>
<dbReference type="PANTHER" id="PTHR24361:SF785">
    <property type="entry name" value="DUAL SPECIFICITY MITOGEN-ACTIVATED PROTEIN KINASE KINASE 1"/>
    <property type="match status" value="1"/>
</dbReference>
<evidence type="ECO:0000259" key="1">
    <source>
        <dbReference type="PROSITE" id="PS50011"/>
    </source>
</evidence>
<sequence>MKVAAYGYALYTVLHPDGTLTERAIDRWQETWTGRWTRTDDHLEIVVGPYRLDVPVGSHRGLEFRSDSPTSQPQPFAVFPVVEPDQPVPSGQRIAVVKFPGGNAAVIGELQPHGVLREYDLLAGWSEGDWHGEWFWRDSRLRIDVGQYGWVESTQLAPGYRVGSELHEATTTVFPVVSVSVAPAQTYLSAGQIGGEEAAPIFAFEGYEFFSPLGRSQGYFASVLQARRKSITGRTRIFAAKCIRGTRNAGVARREIAISEEVSATDGLIAAFESFQLPEQPEFGEFRGAVVHLLEWGDTDLARYISASGPMDPTTILTVIRDVAAALQALHFKFGLVHADVRPANVIGRRTGNRLSWRLADFNVTSRIDPCTQEAPYLGTSEVCVSPEMEARRTSVANGSTVRTADDIWALGLLVIQCALGSVWDSSRSIDSGRAEELLGSVPHDVRDLAAGALSRESSGRWTAAKVYAIAVERLHNMDLS</sequence>
<proteinExistence type="predicted"/>
<name>A0ABS1K0G8_9MICC</name>
<dbReference type="InterPro" id="IPR053235">
    <property type="entry name" value="Ser_Thr_kinase"/>
</dbReference>
<dbReference type="SUPFAM" id="SSF56112">
    <property type="entry name" value="Protein kinase-like (PK-like)"/>
    <property type="match status" value="1"/>
</dbReference>
<dbReference type="InterPro" id="IPR011009">
    <property type="entry name" value="Kinase-like_dom_sf"/>
</dbReference>
<dbReference type="Gene3D" id="1.10.510.10">
    <property type="entry name" value="Transferase(Phosphotransferase) domain 1"/>
    <property type="match status" value="1"/>
</dbReference>
<dbReference type="PANTHER" id="PTHR24361">
    <property type="entry name" value="MITOGEN-ACTIVATED KINASE KINASE KINASE"/>
    <property type="match status" value="1"/>
</dbReference>